<evidence type="ECO:0000313" key="2">
    <source>
        <dbReference type="EMBL" id="KAF3442526.1"/>
    </source>
</evidence>
<keyword evidence="1" id="KW-0472">Membrane</keyword>
<organism evidence="2 3">
    <name type="scientific">Rhamnella rubrinervis</name>
    <dbReference type="NCBI Taxonomy" id="2594499"/>
    <lineage>
        <taxon>Eukaryota</taxon>
        <taxon>Viridiplantae</taxon>
        <taxon>Streptophyta</taxon>
        <taxon>Embryophyta</taxon>
        <taxon>Tracheophyta</taxon>
        <taxon>Spermatophyta</taxon>
        <taxon>Magnoliopsida</taxon>
        <taxon>eudicotyledons</taxon>
        <taxon>Gunneridae</taxon>
        <taxon>Pentapetalae</taxon>
        <taxon>rosids</taxon>
        <taxon>fabids</taxon>
        <taxon>Rosales</taxon>
        <taxon>Rhamnaceae</taxon>
        <taxon>rhamnoid group</taxon>
        <taxon>Rhamneae</taxon>
        <taxon>Rhamnella</taxon>
    </lineage>
</organism>
<protein>
    <submittedName>
        <fullName evidence="2">Uncharacterized protein</fullName>
    </submittedName>
</protein>
<dbReference type="EMBL" id="VOIH02000007">
    <property type="protein sequence ID" value="KAF3442526.1"/>
    <property type="molecule type" value="Genomic_DNA"/>
</dbReference>
<name>A0A8K0GYU2_9ROSA</name>
<dbReference type="AlphaFoldDB" id="A0A8K0GYU2"/>
<keyword evidence="3" id="KW-1185">Reference proteome</keyword>
<feature type="transmembrane region" description="Helical" evidence="1">
    <location>
        <begin position="15"/>
        <end position="32"/>
    </location>
</feature>
<keyword evidence="1" id="KW-0812">Transmembrane</keyword>
<keyword evidence="1" id="KW-1133">Transmembrane helix</keyword>
<sequence length="60" mass="6570">MGTRGVIGDKWSMRVLWACAIGSAISLYMVAVERQMQNRERMMAESLKAMDSDSGGGEEA</sequence>
<dbReference type="Proteomes" id="UP000796880">
    <property type="component" value="Unassembled WGS sequence"/>
</dbReference>
<proteinExistence type="predicted"/>
<evidence type="ECO:0000256" key="1">
    <source>
        <dbReference type="SAM" id="Phobius"/>
    </source>
</evidence>
<comment type="caution">
    <text evidence="2">The sequence shown here is derived from an EMBL/GenBank/DDBJ whole genome shotgun (WGS) entry which is preliminary data.</text>
</comment>
<reference evidence="2" key="1">
    <citation type="submission" date="2020-03" db="EMBL/GenBank/DDBJ databases">
        <title>A high-quality chromosome-level genome assembly of a woody plant with both climbing and erect habits, Rhamnella rubrinervis.</title>
        <authorList>
            <person name="Lu Z."/>
            <person name="Yang Y."/>
            <person name="Zhu X."/>
            <person name="Sun Y."/>
        </authorList>
    </citation>
    <scope>NUCLEOTIDE SEQUENCE</scope>
    <source>
        <strain evidence="2">BYM</strain>
        <tissue evidence="2">Leaf</tissue>
    </source>
</reference>
<accession>A0A8K0GYU2</accession>
<gene>
    <name evidence="2" type="ORF">FNV43_RR16442</name>
</gene>
<dbReference type="OrthoDB" id="1660066at2759"/>
<evidence type="ECO:0000313" key="3">
    <source>
        <dbReference type="Proteomes" id="UP000796880"/>
    </source>
</evidence>